<gene>
    <name evidence="2" type="ORF">EVAR_99571_1</name>
</gene>
<dbReference type="EMBL" id="BGZK01001410">
    <property type="protein sequence ID" value="GBP79347.1"/>
    <property type="molecule type" value="Genomic_DNA"/>
</dbReference>
<evidence type="ECO:0000313" key="3">
    <source>
        <dbReference type="Proteomes" id="UP000299102"/>
    </source>
</evidence>
<keyword evidence="3" id="KW-1185">Reference proteome</keyword>
<sequence>MVSSPRPAAQIPQSKMNLWDERFSSGRPKVISDNPKRLDAARPPSAPAAAPESGLSENLHASTDYYWRPNSTVPCACPIIHTRVRRKFPTSAEDQSCVHAPDRNATNRGAAGRTSRLHSLRSPMHSHLKNIDAYRFGLSKGAKI</sequence>
<organism evidence="2 3">
    <name type="scientific">Eumeta variegata</name>
    <name type="common">Bagworm moth</name>
    <name type="synonym">Eumeta japonica</name>
    <dbReference type="NCBI Taxonomy" id="151549"/>
    <lineage>
        <taxon>Eukaryota</taxon>
        <taxon>Metazoa</taxon>
        <taxon>Ecdysozoa</taxon>
        <taxon>Arthropoda</taxon>
        <taxon>Hexapoda</taxon>
        <taxon>Insecta</taxon>
        <taxon>Pterygota</taxon>
        <taxon>Neoptera</taxon>
        <taxon>Endopterygota</taxon>
        <taxon>Lepidoptera</taxon>
        <taxon>Glossata</taxon>
        <taxon>Ditrysia</taxon>
        <taxon>Tineoidea</taxon>
        <taxon>Psychidae</taxon>
        <taxon>Oiketicinae</taxon>
        <taxon>Eumeta</taxon>
    </lineage>
</organism>
<evidence type="ECO:0000256" key="1">
    <source>
        <dbReference type="SAM" id="MobiDB-lite"/>
    </source>
</evidence>
<protein>
    <submittedName>
        <fullName evidence="2">Uncharacterized protein</fullName>
    </submittedName>
</protein>
<accession>A0A4C1YY57</accession>
<name>A0A4C1YY57_EUMVA</name>
<proteinExistence type="predicted"/>
<reference evidence="2 3" key="1">
    <citation type="journal article" date="2019" name="Commun. Biol.">
        <title>The bagworm genome reveals a unique fibroin gene that provides high tensile strength.</title>
        <authorList>
            <person name="Kono N."/>
            <person name="Nakamura H."/>
            <person name="Ohtoshi R."/>
            <person name="Tomita M."/>
            <person name="Numata K."/>
            <person name="Arakawa K."/>
        </authorList>
    </citation>
    <scope>NUCLEOTIDE SEQUENCE [LARGE SCALE GENOMIC DNA]</scope>
</reference>
<feature type="region of interest" description="Disordered" evidence="1">
    <location>
        <begin position="1"/>
        <end position="56"/>
    </location>
</feature>
<evidence type="ECO:0000313" key="2">
    <source>
        <dbReference type="EMBL" id="GBP79347.1"/>
    </source>
</evidence>
<comment type="caution">
    <text evidence="2">The sequence shown here is derived from an EMBL/GenBank/DDBJ whole genome shotgun (WGS) entry which is preliminary data.</text>
</comment>
<feature type="compositionally biased region" description="Low complexity" evidence="1">
    <location>
        <begin position="41"/>
        <end position="51"/>
    </location>
</feature>
<dbReference type="AlphaFoldDB" id="A0A4C1YY57"/>
<dbReference type="Proteomes" id="UP000299102">
    <property type="component" value="Unassembled WGS sequence"/>
</dbReference>